<evidence type="ECO:0000313" key="2">
    <source>
        <dbReference type="Proteomes" id="UP001272940"/>
    </source>
</evidence>
<reference evidence="1 2" key="1">
    <citation type="journal article" date="2023" name="FEMS Microbes">
        <title>Whole genomes of deep-sea sponge-associated bacteria exhibit high novel natural product potential.</title>
        <authorList>
            <person name="Hesketh-Best P.J."/>
            <person name="January G.G."/>
            <person name="Koch M.J."/>
            <person name="Warburton P.J."/>
            <person name="Howell K.L."/>
            <person name="Upton M."/>
        </authorList>
    </citation>
    <scope>NUCLEOTIDE SEQUENCE [LARGE SCALE GENOMIC DNA]</scope>
    <source>
        <strain evidence="1 2">PC206-O</strain>
    </source>
</reference>
<evidence type="ECO:0000313" key="1">
    <source>
        <dbReference type="EMBL" id="MDX2334613.1"/>
    </source>
</evidence>
<dbReference type="EMBL" id="JAMYEC010000003">
    <property type="protein sequence ID" value="MDX2334613.1"/>
    <property type="molecule type" value="Genomic_DNA"/>
</dbReference>
<accession>A0ABU4KNL6</accession>
<gene>
    <name evidence="1" type="ORF">NJD11_06630</name>
</gene>
<comment type="caution">
    <text evidence="1">The sequence shown here is derived from an EMBL/GenBank/DDBJ whole genome shotgun (WGS) entry which is preliminary data.</text>
</comment>
<evidence type="ECO:0008006" key="3">
    <source>
        <dbReference type="Google" id="ProtNLM"/>
    </source>
</evidence>
<dbReference type="RefSeq" id="WP_319078607.1">
    <property type="nucleotide sequence ID" value="NZ_JAMYEC010000003.1"/>
</dbReference>
<dbReference type="Proteomes" id="UP001272940">
    <property type="component" value="Unassembled WGS sequence"/>
</dbReference>
<organism evidence="1 2">
    <name type="scientific">Brevundimonas vesicularis</name>
    <name type="common">Pseudomonas vesicularis</name>
    <dbReference type="NCBI Taxonomy" id="41276"/>
    <lineage>
        <taxon>Bacteria</taxon>
        <taxon>Pseudomonadati</taxon>
        <taxon>Pseudomonadota</taxon>
        <taxon>Alphaproteobacteria</taxon>
        <taxon>Caulobacterales</taxon>
        <taxon>Caulobacteraceae</taxon>
        <taxon>Brevundimonas</taxon>
    </lineage>
</organism>
<protein>
    <recommendedName>
        <fullName evidence="3">Flavodoxin</fullName>
    </recommendedName>
</protein>
<keyword evidence="2" id="KW-1185">Reference proteome</keyword>
<sequence length="63" mass="6873">MTGAALRDGTIATASGWWAARLALERTLSPLSFYLDGAKGEEIDEAESLRSWAQGIDARFSRK</sequence>
<name>A0ABU4KNL6_BREVE</name>
<proteinExistence type="predicted"/>